<dbReference type="Pfam" id="PF01520">
    <property type="entry name" value="Amidase_3"/>
    <property type="match status" value="1"/>
</dbReference>
<evidence type="ECO:0000313" key="4">
    <source>
        <dbReference type="EMBL" id="MBD1222901.1"/>
    </source>
</evidence>
<name>A0ABR7VLW4_VIRHA</name>
<dbReference type="SMART" id="SM00646">
    <property type="entry name" value="Ami_3"/>
    <property type="match status" value="1"/>
</dbReference>
<comment type="caution">
    <text evidence="4">The sequence shown here is derived from an EMBL/GenBank/DDBJ whole genome shotgun (WGS) entry which is preliminary data.</text>
</comment>
<sequence length="339" mass="38110">MQSLRSFLTLIVVLLILLFPFSIGAEDALIKTNYLNVRSGPEESHSTIDQVHKGEIYPILEKQNKWVKIKLEKKIGWVSLDYIDVQNQPEAGNQLKIVYDQVHLREGPSTDHSITSFAKKGEVFKIISYNNGWYEVKSEQTRGYIHERIALEEKRSSCTDVKNKTIVIDAGHGGRDVGAIGITGVQEKHLTHKTAELLKDKLILLGANVTLTRPNDEFISLASRTSVANISNADAFLSLHYNSVSDLPRVSGIQSYYFLNNSKELAQTLQSSLINISEANDRGVHKEDFFVMRQNRNEAVLLELGFISNKESEQLLATQAYQEKLVAGIINGLNNYFCN</sequence>
<dbReference type="CDD" id="cd02696">
    <property type="entry name" value="MurNAc-LAA"/>
    <property type="match status" value="1"/>
</dbReference>
<dbReference type="PANTHER" id="PTHR30404:SF0">
    <property type="entry name" value="N-ACETYLMURAMOYL-L-ALANINE AMIDASE AMIC"/>
    <property type="match status" value="1"/>
</dbReference>
<dbReference type="PANTHER" id="PTHR30404">
    <property type="entry name" value="N-ACETYLMURAMOYL-L-ALANINE AMIDASE"/>
    <property type="match status" value="1"/>
</dbReference>
<keyword evidence="2" id="KW-0961">Cell wall biogenesis/degradation</keyword>
<accession>A0ABR7VLW4</accession>
<evidence type="ECO:0000256" key="1">
    <source>
        <dbReference type="ARBA" id="ARBA00022801"/>
    </source>
</evidence>
<dbReference type="SUPFAM" id="SSF53187">
    <property type="entry name" value="Zn-dependent exopeptidases"/>
    <property type="match status" value="1"/>
</dbReference>
<dbReference type="Pfam" id="PF06347">
    <property type="entry name" value="SH3_4"/>
    <property type="match status" value="1"/>
</dbReference>
<evidence type="ECO:0000256" key="2">
    <source>
        <dbReference type="ARBA" id="ARBA00023316"/>
    </source>
</evidence>
<dbReference type="RefSeq" id="WP_189778052.1">
    <property type="nucleotide sequence ID" value="NZ_JACWEZ010000004.1"/>
</dbReference>
<dbReference type="PROSITE" id="PS51781">
    <property type="entry name" value="SH3B"/>
    <property type="match status" value="1"/>
</dbReference>
<protein>
    <submittedName>
        <fullName evidence="4">N-acetylmuramoyl-L-alanine amidase</fullName>
    </submittedName>
</protein>
<dbReference type="InterPro" id="IPR010466">
    <property type="entry name" value="DUF1058"/>
</dbReference>
<evidence type="ECO:0000259" key="3">
    <source>
        <dbReference type="PROSITE" id="PS51781"/>
    </source>
</evidence>
<gene>
    <name evidence="4" type="ORF">IC602_09805</name>
</gene>
<dbReference type="PIRSF" id="PIRSF037846">
    <property type="entry name" value="Autolysin_YrvJ_prd"/>
    <property type="match status" value="1"/>
</dbReference>
<organism evidence="4 5">
    <name type="scientific">Virgibacillus halodenitrificans</name>
    <name type="common">Bacillus halodenitrificans</name>
    <dbReference type="NCBI Taxonomy" id="1482"/>
    <lineage>
        <taxon>Bacteria</taxon>
        <taxon>Bacillati</taxon>
        <taxon>Bacillota</taxon>
        <taxon>Bacilli</taxon>
        <taxon>Bacillales</taxon>
        <taxon>Bacillaceae</taxon>
        <taxon>Virgibacillus</taxon>
    </lineage>
</organism>
<dbReference type="SMART" id="SM00287">
    <property type="entry name" value="SH3b"/>
    <property type="match status" value="2"/>
</dbReference>
<dbReference type="EMBL" id="JACWEZ010000004">
    <property type="protein sequence ID" value="MBD1222901.1"/>
    <property type="molecule type" value="Genomic_DNA"/>
</dbReference>
<dbReference type="InterPro" id="IPR050695">
    <property type="entry name" value="N-acetylmuramoyl_amidase_3"/>
</dbReference>
<dbReference type="InterPro" id="IPR002508">
    <property type="entry name" value="MurNAc-LAA_cat"/>
</dbReference>
<keyword evidence="1" id="KW-0378">Hydrolase</keyword>
<feature type="domain" description="SH3b" evidence="3">
    <location>
        <begin position="25"/>
        <end position="87"/>
    </location>
</feature>
<reference evidence="4 5" key="1">
    <citation type="submission" date="2020-09" db="EMBL/GenBank/DDBJ databases">
        <title>Draft Genome Sequences of Oil-Oxidizing Bacteria Halomonas titanicae, Marinobacter lutaoensis, and Virgibacillus halodenitrificans Isolated from Highly Saline Environments.</title>
        <authorList>
            <person name="Grouzdev D.S."/>
            <person name="Sokolova D.S."/>
            <person name="Semenova E.M."/>
            <person name="Borzenkov I.A."/>
            <person name="Bidzhieva S.K."/>
            <person name="Poltaraus A.B."/>
            <person name="Nazina T.N."/>
        </authorList>
    </citation>
    <scope>NUCLEOTIDE SEQUENCE [LARGE SCALE GENOMIC DNA]</scope>
    <source>
        <strain evidence="4 5">VKM B-3472D</strain>
    </source>
</reference>
<evidence type="ECO:0000313" key="5">
    <source>
        <dbReference type="Proteomes" id="UP000621631"/>
    </source>
</evidence>
<dbReference type="InterPro" id="IPR003646">
    <property type="entry name" value="SH3-like_bac-type"/>
</dbReference>
<dbReference type="Pfam" id="PF08239">
    <property type="entry name" value="SH3_3"/>
    <property type="match status" value="1"/>
</dbReference>
<dbReference type="Gene3D" id="3.40.630.40">
    <property type="entry name" value="Zn-dependent exopeptidases"/>
    <property type="match status" value="1"/>
</dbReference>
<dbReference type="Gene3D" id="2.30.30.40">
    <property type="entry name" value="SH3 Domains"/>
    <property type="match status" value="2"/>
</dbReference>
<keyword evidence="5" id="KW-1185">Reference proteome</keyword>
<dbReference type="Proteomes" id="UP000621631">
    <property type="component" value="Unassembled WGS sequence"/>
</dbReference>
<proteinExistence type="predicted"/>
<dbReference type="InterPro" id="IPR017293">
    <property type="entry name" value="N-acetylmuramoyl-L-ala_amidase"/>
</dbReference>